<evidence type="ECO:0008006" key="3">
    <source>
        <dbReference type="Google" id="ProtNLM"/>
    </source>
</evidence>
<evidence type="ECO:0000313" key="1">
    <source>
        <dbReference type="EMBL" id="PIO43685.1"/>
    </source>
</evidence>
<sequence length="174" mass="19192">MGMSDASHILHRQAEAAKRLLAGLKESGDADDQEIVESAIEGETSLLEAIDEALAQIDECEVLVTGLKAKEEAFADRRKVIEQRAERLRASIEQALIITEQEKVTLPTATIYLAKRKANIVIDNEADIPATFWTIPKVEPKLDKKALKEALEAQEEVPGAHLDNGSISINIRRK</sequence>
<accession>A0A2N9VW17</accession>
<dbReference type="Proteomes" id="UP000232163">
    <property type="component" value="Unassembled WGS sequence"/>
</dbReference>
<dbReference type="KEGG" id="pht:BLM14_07075"/>
<dbReference type="AlphaFoldDB" id="A0A2N9VW17"/>
<organism evidence="1 2">
    <name type="scientific">Phyllobacterium zundukense</name>
    <dbReference type="NCBI Taxonomy" id="1867719"/>
    <lineage>
        <taxon>Bacteria</taxon>
        <taxon>Pseudomonadati</taxon>
        <taxon>Pseudomonadota</taxon>
        <taxon>Alphaproteobacteria</taxon>
        <taxon>Hyphomicrobiales</taxon>
        <taxon>Phyllobacteriaceae</taxon>
        <taxon>Phyllobacterium</taxon>
    </lineage>
</organism>
<reference evidence="2" key="1">
    <citation type="journal article" date="2017" name="Int J Environ Stud">
        <title>Does the Miocene-Pliocene relict legume Oxytropis triphylla form nitrogen-fixing nodules with a combination of bacterial strains?</title>
        <authorList>
            <person name="Safronova V."/>
            <person name="Belimov A."/>
            <person name="Sazanova A."/>
            <person name="Kuznetsova I."/>
            <person name="Popova J."/>
            <person name="Andronov E."/>
            <person name="Verkhozina A."/>
            <person name="Tikhonovich I."/>
        </authorList>
    </citation>
    <scope>NUCLEOTIDE SEQUENCE [LARGE SCALE GENOMIC DNA]</scope>
    <source>
        <strain evidence="2">Tri-38</strain>
    </source>
</reference>
<keyword evidence="2" id="KW-1185">Reference proteome</keyword>
<name>A0A2N9VW17_9HYPH</name>
<proteinExistence type="predicted"/>
<protein>
    <recommendedName>
        <fullName evidence="3">Siphovirus Gp157 family protein</fullName>
    </recommendedName>
</protein>
<comment type="caution">
    <text evidence="1">The sequence shown here is derived from an EMBL/GenBank/DDBJ whole genome shotgun (WGS) entry which is preliminary data.</text>
</comment>
<dbReference type="InterPro" id="IPR008840">
    <property type="entry name" value="Sipho_Gp157"/>
</dbReference>
<evidence type="ECO:0000313" key="2">
    <source>
        <dbReference type="Proteomes" id="UP000232163"/>
    </source>
</evidence>
<dbReference type="Pfam" id="PF05565">
    <property type="entry name" value="Sipho_Gp157"/>
    <property type="match status" value="1"/>
</dbReference>
<dbReference type="EMBL" id="MZMT01000037">
    <property type="protein sequence ID" value="PIO43685.1"/>
    <property type="molecule type" value="Genomic_DNA"/>
</dbReference>
<gene>
    <name evidence="1" type="ORF">B5P45_17460</name>
</gene>